<dbReference type="Proteomes" id="UP000619743">
    <property type="component" value="Unassembled WGS sequence"/>
</dbReference>
<evidence type="ECO:0000256" key="3">
    <source>
        <dbReference type="ARBA" id="ARBA00022729"/>
    </source>
</evidence>
<comment type="similarity">
    <text evidence="2">Belongs to the MipA/OmpV family.</text>
</comment>
<evidence type="ECO:0000256" key="6">
    <source>
        <dbReference type="SAM" id="SignalP"/>
    </source>
</evidence>
<organism evidence="7 8">
    <name type="scientific">Neiella marina</name>
    <dbReference type="NCBI Taxonomy" id="508461"/>
    <lineage>
        <taxon>Bacteria</taxon>
        <taxon>Pseudomonadati</taxon>
        <taxon>Pseudomonadota</taxon>
        <taxon>Gammaproteobacteria</taxon>
        <taxon>Alteromonadales</taxon>
        <taxon>Echinimonadaceae</taxon>
        <taxon>Neiella</taxon>
    </lineage>
</organism>
<name>A0A8J2U4Y2_9GAMM</name>
<dbReference type="EMBL" id="BMDX01000007">
    <property type="protein sequence ID" value="GGA76701.1"/>
    <property type="molecule type" value="Genomic_DNA"/>
</dbReference>
<dbReference type="AlphaFoldDB" id="A0A8J2U4Y2"/>
<dbReference type="Pfam" id="PF06629">
    <property type="entry name" value="MipA"/>
    <property type="match status" value="1"/>
</dbReference>
<evidence type="ECO:0000256" key="2">
    <source>
        <dbReference type="ARBA" id="ARBA00005722"/>
    </source>
</evidence>
<sequence>MLAAQEFHKSLNNNMKLLGNIMTIKLSAAVLATSFISSTALAGIDVVPEPATANNEQSSFKIGVGAAHSSKAYLGYDERQSVIPLIEYNNPHIYVEGFELGYKIIEDQQNRWSVFIGASSDEFDASKSRKLRAFDDRDMSAMLGTRYRHANSWGVIDAKVAFDVSDKSDGSMASVSYGYPVQATDNWMIMPRGFVKMMDSDYANYYYGVSEEEARTIGATAYQPGSAIKYGVELISTYQLNQDWQINAGARLQMLDSDLRDSPMVSDDNEATIFTGVTYRFW</sequence>
<keyword evidence="8" id="KW-1185">Reference proteome</keyword>
<evidence type="ECO:0000256" key="1">
    <source>
        <dbReference type="ARBA" id="ARBA00004442"/>
    </source>
</evidence>
<evidence type="ECO:0000256" key="5">
    <source>
        <dbReference type="ARBA" id="ARBA00023237"/>
    </source>
</evidence>
<feature type="chain" id="PRO_5035278176" evidence="6">
    <location>
        <begin position="43"/>
        <end position="282"/>
    </location>
</feature>
<evidence type="ECO:0000313" key="8">
    <source>
        <dbReference type="Proteomes" id="UP000619743"/>
    </source>
</evidence>
<keyword evidence="5" id="KW-0998">Cell outer membrane</keyword>
<dbReference type="PANTHER" id="PTHR38776:SF1">
    <property type="entry name" value="MLTA-INTERACTING PROTEIN-RELATED"/>
    <property type="match status" value="1"/>
</dbReference>
<keyword evidence="3 6" id="KW-0732">Signal</keyword>
<dbReference type="InterPro" id="IPR010583">
    <property type="entry name" value="MipA"/>
</dbReference>
<proteinExistence type="inferred from homology"/>
<comment type="subcellular location">
    <subcellularLocation>
        <location evidence="1">Cell outer membrane</location>
    </subcellularLocation>
</comment>
<evidence type="ECO:0000256" key="4">
    <source>
        <dbReference type="ARBA" id="ARBA00023136"/>
    </source>
</evidence>
<feature type="signal peptide" evidence="6">
    <location>
        <begin position="1"/>
        <end position="42"/>
    </location>
</feature>
<keyword evidence="4" id="KW-0472">Membrane</keyword>
<gene>
    <name evidence="7" type="ORF">GCM10011369_18260</name>
</gene>
<protein>
    <submittedName>
        <fullName evidence="7">Membrane protein</fullName>
    </submittedName>
</protein>
<dbReference type="GO" id="GO:0009279">
    <property type="term" value="C:cell outer membrane"/>
    <property type="evidence" value="ECO:0007669"/>
    <property type="project" value="UniProtKB-SubCell"/>
</dbReference>
<evidence type="ECO:0000313" key="7">
    <source>
        <dbReference type="EMBL" id="GGA76701.1"/>
    </source>
</evidence>
<comment type="caution">
    <text evidence="7">The sequence shown here is derived from an EMBL/GenBank/DDBJ whole genome shotgun (WGS) entry which is preliminary data.</text>
</comment>
<reference evidence="8" key="1">
    <citation type="journal article" date="2019" name="Int. J. Syst. Evol. Microbiol.">
        <title>The Global Catalogue of Microorganisms (GCM) 10K type strain sequencing project: providing services to taxonomists for standard genome sequencing and annotation.</title>
        <authorList>
            <consortium name="The Broad Institute Genomics Platform"/>
            <consortium name="The Broad Institute Genome Sequencing Center for Infectious Disease"/>
            <person name="Wu L."/>
            <person name="Ma J."/>
        </authorList>
    </citation>
    <scope>NUCLEOTIDE SEQUENCE [LARGE SCALE GENOMIC DNA]</scope>
    <source>
        <strain evidence="8">CGMCC 1.10130</strain>
    </source>
</reference>
<accession>A0A8J2U4Y2</accession>
<dbReference type="PANTHER" id="PTHR38776">
    <property type="entry name" value="MLTA-INTERACTING PROTEIN-RELATED"/>
    <property type="match status" value="1"/>
</dbReference>